<organism evidence="3 4">
    <name type="scientific">Filobasidium floriforme</name>
    <dbReference type="NCBI Taxonomy" id="5210"/>
    <lineage>
        <taxon>Eukaryota</taxon>
        <taxon>Fungi</taxon>
        <taxon>Dikarya</taxon>
        <taxon>Basidiomycota</taxon>
        <taxon>Agaricomycotina</taxon>
        <taxon>Tremellomycetes</taxon>
        <taxon>Filobasidiales</taxon>
        <taxon>Filobasidiaceae</taxon>
        <taxon>Filobasidium</taxon>
    </lineage>
</organism>
<protein>
    <recommendedName>
        <fullName evidence="2">Apple domain-containing protein</fullName>
    </recommendedName>
</protein>
<name>A0A8K0NN86_9TREE</name>
<comment type="caution">
    <text evidence="3">The sequence shown here is derived from an EMBL/GenBank/DDBJ whole genome shotgun (WGS) entry which is preliminary data.</text>
</comment>
<dbReference type="SUPFAM" id="SSF57414">
    <property type="entry name" value="Hairpin loop containing domain-like"/>
    <property type="match status" value="1"/>
</dbReference>
<proteinExistence type="predicted"/>
<evidence type="ECO:0000256" key="1">
    <source>
        <dbReference type="SAM" id="SignalP"/>
    </source>
</evidence>
<gene>
    <name evidence="3" type="ORF">FFLO_06051</name>
</gene>
<dbReference type="EMBL" id="JABELV010000176">
    <property type="protein sequence ID" value="KAG7528597.1"/>
    <property type="molecule type" value="Genomic_DNA"/>
</dbReference>
<dbReference type="Pfam" id="PF00024">
    <property type="entry name" value="PAN_1"/>
    <property type="match status" value="1"/>
</dbReference>
<evidence type="ECO:0000313" key="4">
    <source>
        <dbReference type="Proteomes" id="UP000812966"/>
    </source>
</evidence>
<feature type="signal peptide" evidence="1">
    <location>
        <begin position="1"/>
        <end position="21"/>
    </location>
</feature>
<dbReference type="Proteomes" id="UP000812966">
    <property type="component" value="Unassembled WGS sequence"/>
</dbReference>
<feature type="domain" description="Apple" evidence="2">
    <location>
        <begin position="60"/>
        <end position="113"/>
    </location>
</feature>
<reference evidence="3" key="1">
    <citation type="submission" date="2020-04" db="EMBL/GenBank/DDBJ databases">
        <title>Analysis of mating type loci in Filobasidium floriforme.</title>
        <authorList>
            <person name="Nowrousian M."/>
        </authorList>
    </citation>
    <scope>NUCLEOTIDE SEQUENCE</scope>
    <source>
        <strain evidence="3">CBS 6242</strain>
    </source>
</reference>
<feature type="chain" id="PRO_5035475593" description="Apple domain-containing protein" evidence="1">
    <location>
        <begin position="22"/>
        <end position="151"/>
    </location>
</feature>
<accession>A0A8K0NN86</accession>
<sequence length="151" mass="16521">MSKKIQAALVVLSAFASLSRADGFPRCIEGAQEGGKHIAAAFYSRDARWQSGSWMSNLLATSITECIDMCQYQNDHRDQYGGKPCKSFGYQAGLNNCDFYSDNFATVHKQDTPASYGKVWVGGMIEGLDCAGYAAGGFVLPDPIQCCDYWK</sequence>
<keyword evidence="4" id="KW-1185">Reference proteome</keyword>
<evidence type="ECO:0000259" key="2">
    <source>
        <dbReference type="Pfam" id="PF00024"/>
    </source>
</evidence>
<keyword evidence="1" id="KW-0732">Signal</keyword>
<dbReference type="AlphaFoldDB" id="A0A8K0NN86"/>
<evidence type="ECO:0000313" key="3">
    <source>
        <dbReference type="EMBL" id="KAG7528597.1"/>
    </source>
</evidence>
<dbReference type="InterPro" id="IPR003609">
    <property type="entry name" value="Pan_app"/>
</dbReference>